<dbReference type="AlphaFoldDB" id="A0A221SXA6"/>
<evidence type="ECO:0000313" key="3">
    <source>
        <dbReference type="Proteomes" id="UP000259030"/>
    </source>
</evidence>
<dbReference type="Proteomes" id="UP000259030">
    <property type="component" value="Chromosome"/>
</dbReference>
<organism evidence="2 3">
    <name type="scientific">Deinococcus ficus</name>
    <dbReference type="NCBI Taxonomy" id="317577"/>
    <lineage>
        <taxon>Bacteria</taxon>
        <taxon>Thermotogati</taxon>
        <taxon>Deinococcota</taxon>
        <taxon>Deinococci</taxon>
        <taxon>Deinococcales</taxon>
        <taxon>Deinococcaceae</taxon>
        <taxon>Deinococcus</taxon>
    </lineage>
</organism>
<dbReference type="KEGG" id="dfc:DFI_09915"/>
<feature type="signal peptide" evidence="1">
    <location>
        <begin position="1"/>
        <end position="29"/>
    </location>
</feature>
<name>A0A221SXA6_9DEIO</name>
<evidence type="ECO:0000313" key="2">
    <source>
        <dbReference type="EMBL" id="ASN81285.1"/>
    </source>
</evidence>
<sequence>MLPLLPASRLASAALLGAALLGACAPAPARTAGPAAAGTPGLQVAAEVEADAAAFRAAFSDLGVAWVAAGRACVARAPEYRATCPKLPPVVDVAWDGLDVWAAVPSLAQVVTVDRAPRNVNVGRVVRLSAVAAYREDGSAVSYAGVARPGVLGAPSAALTGGDGVDYARVRGTLVRVPDGVLLRGAAGPYLVVTPGGAEAAEAPEVVTAAGRYRLAGGVLDWRDGAGVVRARVPHGPGRVGRVGQEIVTVSAAGTVRRFTPDLSAELTR</sequence>
<proteinExistence type="predicted"/>
<evidence type="ECO:0000256" key="1">
    <source>
        <dbReference type="SAM" id="SignalP"/>
    </source>
</evidence>
<gene>
    <name evidence="2" type="ORF">DFI_09915</name>
</gene>
<reference evidence="2 3" key="1">
    <citation type="submission" date="2017-05" db="EMBL/GenBank/DDBJ databases">
        <title>The complete genome sequence of Deinococcus ficus isolated from the rhizosphere of the Ficus religiosa L. in Taiwan.</title>
        <authorList>
            <person name="Wu K.-M."/>
            <person name="Liao T.-L."/>
            <person name="Liu Y.-M."/>
            <person name="Young C.-C."/>
            <person name="Tsai S.-F."/>
        </authorList>
    </citation>
    <scope>NUCLEOTIDE SEQUENCE [LARGE SCALE GENOMIC DNA]</scope>
    <source>
        <strain evidence="2 3">CC-FR2-10</strain>
    </source>
</reference>
<keyword evidence="3" id="KW-1185">Reference proteome</keyword>
<accession>A0A221SXA6</accession>
<dbReference type="EMBL" id="CP021081">
    <property type="protein sequence ID" value="ASN81285.1"/>
    <property type="molecule type" value="Genomic_DNA"/>
</dbReference>
<keyword evidence="1" id="KW-0732">Signal</keyword>
<dbReference type="STRING" id="317577.GCA_000419625_01928"/>
<dbReference type="RefSeq" id="WP_081425835.1">
    <property type="nucleotide sequence ID" value="NZ_CP021081.1"/>
</dbReference>
<feature type="chain" id="PRO_5011262378" evidence="1">
    <location>
        <begin position="30"/>
        <end position="269"/>
    </location>
</feature>
<protein>
    <submittedName>
        <fullName evidence="2">Uncharacterized protein</fullName>
    </submittedName>
</protein>